<dbReference type="EMBL" id="CAIT01000004">
    <property type="protein sequence ID" value="CCH51961.1"/>
    <property type="molecule type" value="Genomic_DNA"/>
</dbReference>
<dbReference type="RefSeq" id="WP_009280547.1">
    <property type="nucleotide sequence ID" value="NZ_CAIT01000004.1"/>
</dbReference>
<evidence type="ECO:0000256" key="9">
    <source>
        <dbReference type="ARBA" id="ARBA00022842"/>
    </source>
</evidence>
<keyword evidence="10" id="KW-0448">Lipopolysaccharide biosynthesis</keyword>
<comment type="similarity">
    <text evidence="3">Belongs to the KdsC family.</text>
</comment>
<dbReference type="SFLD" id="SFLDG01138">
    <property type="entry name" value="C1.6.2:_Deoxy-d-mannose-octulo"/>
    <property type="match status" value="1"/>
</dbReference>
<comment type="subunit">
    <text evidence="4">Homotetramer.</text>
</comment>
<dbReference type="GO" id="GO:0046872">
    <property type="term" value="F:metal ion binding"/>
    <property type="evidence" value="ECO:0007669"/>
    <property type="project" value="UniProtKB-KW"/>
</dbReference>
<dbReference type="Gene3D" id="3.40.50.1000">
    <property type="entry name" value="HAD superfamily/HAD-like"/>
    <property type="match status" value="1"/>
</dbReference>
<dbReference type="FunFam" id="3.40.50.1000:FF:000029">
    <property type="entry name" value="3-deoxy-D-manno-octulosonate 8-phosphate phosphatase KdsC"/>
    <property type="match status" value="1"/>
</dbReference>
<dbReference type="SUPFAM" id="SSF56784">
    <property type="entry name" value="HAD-like"/>
    <property type="match status" value="1"/>
</dbReference>
<keyword evidence="8 12" id="KW-0378">Hydrolase</keyword>
<dbReference type="GO" id="GO:0019143">
    <property type="term" value="F:3-deoxy-manno-octulosonate-8-phosphatase activity"/>
    <property type="evidence" value="ECO:0007669"/>
    <property type="project" value="UniProtKB-EC"/>
</dbReference>
<dbReference type="CDD" id="cd01630">
    <property type="entry name" value="HAD_KDO-like"/>
    <property type="match status" value="1"/>
</dbReference>
<dbReference type="InterPro" id="IPR050793">
    <property type="entry name" value="CMP-NeuNAc_synthase"/>
</dbReference>
<dbReference type="NCBIfam" id="TIGR01670">
    <property type="entry name" value="KdsC-phosphatas"/>
    <property type="match status" value="1"/>
</dbReference>
<reference evidence="12 13" key="1">
    <citation type="journal article" date="2012" name="J. Bacteriol.">
        <title>Genome Sequence of the Filamentous Bacterium Fibrisoma limi BUZ 3T.</title>
        <authorList>
            <person name="Filippini M."/>
            <person name="Qi W."/>
            <person name="Jaenicke S."/>
            <person name="Goesmann A."/>
            <person name="Smits T.H."/>
            <person name="Bagheri H.C."/>
        </authorList>
    </citation>
    <scope>NUCLEOTIDE SEQUENCE [LARGE SCALE GENOMIC DNA]</scope>
    <source>
        <strain evidence="13">BUZ 3T</strain>
    </source>
</reference>
<evidence type="ECO:0000256" key="10">
    <source>
        <dbReference type="ARBA" id="ARBA00022985"/>
    </source>
</evidence>
<evidence type="ECO:0000256" key="11">
    <source>
        <dbReference type="ARBA" id="ARBA00031051"/>
    </source>
</evidence>
<dbReference type="PANTHER" id="PTHR21485">
    <property type="entry name" value="HAD SUPERFAMILY MEMBERS CMAS AND KDSC"/>
    <property type="match status" value="1"/>
</dbReference>
<dbReference type="PANTHER" id="PTHR21485:SF6">
    <property type="entry name" value="N-ACYLNEURAMINATE CYTIDYLYLTRANSFERASE-RELATED"/>
    <property type="match status" value="1"/>
</dbReference>
<dbReference type="SFLD" id="SFLDS00003">
    <property type="entry name" value="Haloacid_Dehalogenase"/>
    <property type="match status" value="1"/>
</dbReference>
<evidence type="ECO:0000256" key="1">
    <source>
        <dbReference type="ARBA" id="ARBA00000898"/>
    </source>
</evidence>
<evidence type="ECO:0000313" key="13">
    <source>
        <dbReference type="Proteomes" id="UP000009309"/>
    </source>
</evidence>
<evidence type="ECO:0000256" key="7">
    <source>
        <dbReference type="ARBA" id="ARBA00022723"/>
    </source>
</evidence>
<dbReference type="OrthoDB" id="9805604at2"/>
<evidence type="ECO:0000256" key="3">
    <source>
        <dbReference type="ARBA" id="ARBA00005893"/>
    </source>
</evidence>
<dbReference type="InterPro" id="IPR036412">
    <property type="entry name" value="HAD-like_sf"/>
</dbReference>
<dbReference type="SFLD" id="SFLDG01136">
    <property type="entry name" value="C1.6:_Phosphoserine_Phosphatas"/>
    <property type="match status" value="1"/>
</dbReference>
<sequence>MEAGRRFERFVVEGSLAEQQQTTNYKLRTYKPQTTLTQELLERAARIKLLLTDCDGVLTDGGVYYGESGEVLKKFNIRDGMGVERLRVLVDVETGIVTGETSPSVVMRAQKLRIIELHLGIKNKLALLSDILERKGLTASEVAFIGDDVNDLAVMKAVGLAACPADATRFNKEIAHYCCDTKGGEGCFREVAEFIIHAKQGISVQPTQILSVHENSPA</sequence>
<keyword evidence="13" id="KW-1185">Reference proteome</keyword>
<dbReference type="AlphaFoldDB" id="I2GDI7"/>
<dbReference type="STRING" id="1185876.BN8_00920"/>
<dbReference type="InterPro" id="IPR010023">
    <property type="entry name" value="KdsC_fam"/>
</dbReference>
<dbReference type="GO" id="GO:0008781">
    <property type="term" value="F:N-acylneuraminate cytidylyltransferase activity"/>
    <property type="evidence" value="ECO:0007669"/>
    <property type="project" value="TreeGrafter"/>
</dbReference>
<proteinExistence type="inferred from homology"/>
<dbReference type="Pfam" id="PF08282">
    <property type="entry name" value="Hydrolase_3"/>
    <property type="match status" value="1"/>
</dbReference>
<dbReference type="eggNOG" id="COG1778">
    <property type="taxonomic scope" value="Bacteria"/>
</dbReference>
<protein>
    <recommendedName>
        <fullName evidence="6">3-deoxy-D-manno-octulosonate 8-phosphate phosphatase KdsC</fullName>
        <ecNumber evidence="5">3.1.3.45</ecNumber>
    </recommendedName>
    <alternativeName>
        <fullName evidence="11">KDO 8-P phosphatase</fullName>
    </alternativeName>
</protein>
<accession>I2GDI7</accession>
<organism evidence="12 13">
    <name type="scientific">Fibrisoma limi BUZ 3</name>
    <dbReference type="NCBI Taxonomy" id="1185876"/>
    <lineage>
        <taxon>Bacteria</taxon>
        <taxon>Pseudomonadati</taxon>
        <taxon>Bacteroidota</taxon>
        <taxon>Cytophagia</taxon>
        <taxon>Cytophagales</taxon>
        <taxon>Spirosomataceae</taxon>
        <taxon>Fibrisoma</taxon>
    </lineage>
</organism>
<evidence type="ECO:0000256" key="5">
    <source>
        <dbReference type="ARBA" id="ARBA00013066"/>
    </source>
</evidence>
<dbReference type="GO" id="GO:0009103">
    <property type="term" value="P:lipopolysaccharide biosynthetic process"/>
    <property type="evidence" value="ECO:0007669"/>
    <property type="project" value="UniProtKB-KW"/>
</dbReference>
<evidence type="ECO:0000256" key="6">
    <source>
        <dbReference type="ARBA" id="ARBA00020092"/>
    </source>
</evidence>
<name>I2GDI7_9BACT</name>
<comment type="caution">
    <text evidence="12">The sequence shown here is derived from an EMBL/GenBank/DDBJ whole genome shotgun (WGS) entry which is preliminary data.</text>
</comment>
<keyword evidence="7" id="KW-0479">Metal-binding</keyword>
<dbReference type="InterPro" id="IPR023214">
    <property type="entry name" value="HAD_sf"/>
</dbReference>
<evidence type="ECO:0000256" key="8">
    <source>
        <dbReference type="ARBA" id="ARBA00022801"/>
    </source>
</evidence>
<evidence type="ECO:0000256" key="2">
    <source>
        <dbReference type="ARBA" id="ARBA00001946"/>
    </source>
</evidence>
<dbReference type="Proteomes" id="UP000009309">
    <property type="component" value="Unassembled WGS sequence"/>
</dbReference>
<evidence type="ECO:0000256" key="4">
    <source>
        <dbReference type="ARBA" id="ARBA00011881"/>
    </source>
</evidence>
<comment type="catalytic activity">
    <reaction evidence="1">
        <text>3-deoxy-alpha-D-manno-2-octulosonate-8-phosphate + H2O = 3-deoxy-alpha-D-manno-oct-2-ulosonate + phosphate</text>
        <dbReference type="Rhea" id="RHEA:11500"/>
        <dbReference type="ChEBI" id="CHEBI:15377"/>
        <dbReference type="ChEBI" id="CHEBI:43474"/>
        <dbReference type="ChEBI" id="CHEBI:85985"/>
        <dbReference type="ChEBI" id="CHEBI:85986"/>
        <dbReference type="EC" id="3.1.3.45"/>
    </reaction>
</comment>
<comment type="cofactor">
    <cofactor evidence="2">
        <name>Mg(2+)</name>
        <dbReference type="ChEBI" id="CHEBI:18420"/>
    </cofactor>
</comment>
<keyword evidence="9" id="KW-0460">Magnesium</keyword>
<gene>
    <name evidence="12" type="ORF">BN8_00920</name>
</gene>
<evidence type="ECO:0000313" key="12">
    <source>
        <dbReference type="EMBL" id="CCH51961.1"/>
    </source>
</evidence>
<dbReference type="EC" id="3.1.3.45" evidence="5"/>